<feature type="non-terminal residue" evidence="1">
    <location>
        <position position="77"/>
    </location>
</feature>
<evidence type="ECO:0000313" key="1">
    <source>
        <dbReference type="EMBL" id="KAI0065567.1"/>
    </source>
</evidence>
<proteinExistence type="predicted"/>
<keyword evidence="2" id="KW-1185">Reference proteome</keyword>
<comment type="caution">
    <text evidence="1">The sequence shown here is derived from an EMBL/GenBank/DDBJ whole genome shotgun (WGS) entry which is preliminary data.</text>
</comment>
<gene>
    <name evidence="1" type="ORF">BV25DRAFT_1822013</name>
</gene>
<protein>
    <submittedName>
        <fullName evidence="1">Uncharacterized protein</fullName>
    </submittedName>
</protein>
<reference evidence="1" key="1">
    <citation type="submission" date="2021-03" db="EMBL/GenBank/DDBJ databases">
        <authorList>
            <consortium name="DOE Joint Genome Institute"/>
            <person name="Ahrendt S."/>
            <person name="Looney B.P."/>
            <person name="Miyauchi S."/>
            <person name="Morin E."/>
            <person name="Drula E."/>
            <person name="Courty P.E."/>
            <person name="Chicoki N."/>
            <person name="Fauchery L."/>
            <person name="Kohler A."/>
            <person name="Kuo A."/>
            <person name="Labutti K."/>
            <person name="Pangilinan J."/>
            <person name="Lipzen A."/>
            <person name="Riley R."/>
            <person name="Andreopoulos W."/>
            <person name="He G."/>
            <person name="Johnson J."/>
            <person name="Barry K.W."/>
            <person name="Grigoriev I.V."/>
            <person name="Nagy L."/>
            <person name="Hibbett D."/>
            <person name="Henrissat B."/>
            <person name="Matheny P.B."/>
            <person name="Labbe J."/>
            <person name="Martin F."/>
        </authorList>
    </citation>
    <scope>NUCLEOTIDE SEQUENCE</scope>
    <source>
        <strain evidence="1">HHB10654</strain>
    </source>
</reference>
<accession>A0ACB8TB74</accession>
<sequence length="77" mass="8161">MRTPCAAAAPETWEGALTEILYTGLPVFASVALCGLISAIVQRVRARRAVQVLPNVAAPAQENEKVEVVLTDSKLAD</sequence>
<dbReference type="EMBL" id="MU277195">
    <property type="protein sequence ID" value="KAI0065567.1"/>
    <property type="molecule type" value="Genomic_DNA"/>
</dbReference>
<evidence type="ECO:0000313" key="2">
    <source>
        <dbReference type="Proteomes" id="UP000814140"/>
    </source>
</evidence>
<dbReference type="Proteomes" id="UP000814140">
    <property type="component" value="Unassembled WGS sequence"/>
</dbReference>
<name>A0ACB8TB74_9AGAM</name>
<reference evidence="1" key="2">
    <citation type="journal article" date="2022" name="New Phytol.">
        <title>Evolutionary transition to the ectomycorrhizal habit in the genomes of a hyperdiverse lineage of mushroom-forming fungi.</title>
        <authorList>
            <person name="Looney B."/>
            <person name="Miyauchi S."/>
            <person name="Morin E."/>
            <person name="Drula E."/>
            <person name="Courty P.E."/>
            <person name="Kohler A."/>
            <person name="Kuo A."/>
            <person name="LaButti K."/>
            <person name="Pangilinan J."/>
            <person name="Lipzen A."/>
            <person name="Riley R."/>
            <person name="Andreopoulos W."/>
            <person name="He G."/>
            <person name="Johnson J."/>
            <person name="Nolan M."/>
            <person name="Tritt A."/>
            <person name="Barry K.W."/>
            <person name="Grigoriev I.V."/>
            <person name="Nagy L.G."/>
            <person name="Hibbett D."/>
            <person name="Henrissat B."/>
            <person name="Matheny P.B."/>
            <person name="Labbe J."/>
            <person name="Martin F.M."/>
        </authorList>
    </citation>
    <scope>NUCLEOTIDE SEQUENCE</scope>
    <source>
        <strain evidence="1">HHB10654</strain>
    </source>
</reference>
<organism evidence="1 2">
    <name type="scientific">Artomyces pyxidatus</name>
    <dbReference type="NCBI Taxonomy" id="48021"/>
    <lineage>
        <taxon>Eukaryota</taxon>
        <taxon>Fungi</taxon>
        <taxon>Dikarya</taxon>
        <taxon>Basidiomycota</taxon>
        <taxon>Agaricomycotina</taxon>
        <taxon>Agaricomycetes</taxon>
        <taxon>Russulales</taxon>
        <taxon>Auriscalpiaceae</taxon>
        <taxon>Artomyces</taxon>
    </lineage>
</organism>